<dbReference type="Pfam" id="PF00107">
    <property type="entry name" value="ADH_zinc_N"/>
    <property type="match status" value="1"/>
</dbReference>
<name>A0A2V3J196_9FLOR</name>
<dbReference type="InterPro" id="IPR011032">
    <property type="entry name" value="GroES-like_sf"/>
</dbReference>
<dbReference type="PANTHER" id="PTHR48106">
    <property type="entry name" value="QUINONE OXIDOREDUCTASE PIG3-RELATED"/>
    <property type="match status" value="1"/>
</dbReference>
<organism evidence="4 5">
    <name type="scientific">Gracilariopsis chorda</name>
    <dbReference type="NCBI Taxonomy" id="448386"/>
    <lineage>
        <taxon>Eukaryota</taxon>
        <taxon>Rhodophyta</taxon>
        <taxon>Florideophyceae</taxon>
        <taxon>Rhodymeniophycidae</taxon>
        <taxon>Gracilariales</taxon>
        <taxon>Gracilariaceae</taxon>
        <taxon>Gracilariopsis</taxon>
    </lineage>
</organism>
<dbReference type="PANTHER" id="PTHR48106:SF18">
    <property type="entry name" value="QUINONE OXIDOREDUCTASE PIG3"/>
    <property type="match status" value="1"/>
</dbReference>
<keyword evidence="5" id="KW-1185">Reference proteome</keyword>
<feature type="domain" description="Enoyl reductase (ER)" evidence="3">
    <location>
        <begin position="9"/>
        <end position="319"/>
    </location>
</feature>
<dbReference type="STRING" id="448386.A0A2V3J196"/>
<dbReference type="OrthoDB" id="3509362at2759"/>
<dbReference type="Proteomes" id="UP000247409">
    <property type="component" value="Unassembled WGS sequence"/>
</dbReference>
<dbReference type="InterPro" id="IPR020843">
    <property type="entry name" value="ER"/>
</dbReference>
<sequence length="322" mass="34133">MMNAVLPDGSGGVNIERVPIPSPKPDEYLLKVTAVGVNRADLLQVAGKYPPPIGTTDILGLEVAGRLGDGQEVCALLTGGAFAEYAVVPKATILRFPEEISHQLSSGQLAAIPEAFLAAYHVMFQIGKLTKNETVLINGAGSGVGTSAVQLASTLSNVTIIACAGSKEKLDVCKNLGAQFAINYREESISDAVAEYTGGRGVDLVMDCVGAAQFRAIERSLRLDGRWVIYGLLSGAKSPDINLAGILSKRLTLHGTTMRGRSPDYRGSMVVSFTTKYGSMFGESGLLRPVIHKEFHGLGSVTEALKFVEENRNIGKVVVRLA</sequence>
<reference evidence="4 5" key="1">
    <citation type="journal article" date="2018" name="Mol. Biol. Evol.">
        <title>Analysis of the draft genome of the red seaweed Gracilariopsis chorda provides insights into genome size evolution in Rhodophyta.</title>
        <authorList>
            <person name="Lee J."/>
            <person name="Yang E.C."/>
            <person name="Graf L."/>
            <person name="Yang J.H."/>
            <person name="Qiu H."/>
            <person name="Zel Zion U."/>
            <person name="Chan C.X."/>
            <person name="Stephens T.G."/>
            <person name="Weber A.P.M."/>
            <person name="Boo G.H."/>
            <person name="Boo S.M."/>
            <person name="Kim K.M."/>
            <person name="Shin Y."/>
            <person name="Jung M."/>
            <person name="Lee S.J."/>
            <person name="Yim H.S."/>
            <person name="Lee J.H."/>
            <person name="Bhattacharya D."/>
            <person name="Yoon H.S."/>
        </authorList>
    </citation>
    <scope>NUCLEOTIDE SEQUENCE [LARGE SCALE GENOMIC DNA]</scope>
    <source>
        <strain evidence="4 5">SKKU-2015</strain>
        <tissue evidence="4">Whole body</tissue>
    </source>
</reference>
<dbReference type="Pfam" id="PF08240">
    <property type="entry name" value="ADH_N"/>
    <property type="match status" value="1"/>
</dbReference>
<evidence type="ECO:0000256" key="2">
    <source>
        <dbReference type="ARBA" id="ARBA00023002"/>
    </source>
</evidence>
<dbReference type="EMBL" id="NBIV01000016">
    <property type="protein sequence ID" value="PXF48181.1"/>
    <property type="molecule type" value="Genomic_DNA"/>
</dbReference>
<dbReference type="Gene3D" id="3.90.180.10">
    <property type="entry name" value="Medium-chain alcohol dehydrogenases, catalytic domain"/>
    <property type="match status" value="1"/>
</dbReference>
<comment type="caution">
    <text evidence="4">The sequence shown here is derived from an EMBL/GenBank/DDBJ whole genome shotgun (WGS) entry which is preliminary data.</text>
</comment>
<dbReference type="SUPFAM" id="SSF50129">
    <property type="entry name" value="GroES-like"/>
    <property type="match status" value="1"/>
</dbReference>
<gene>
    <name evidence="4" type="ORF">BWQ96_02133</name>
</gene>
<dbReference type="SMART" id="SM00829">
    <property type="entry name" value="PKS_ER"/>
    <property type="match status" value="1"/>
</dbReference>
<dbReference type="InterPro" id="IPR013149">
    <property type="entry name" value="ADH-like_C"/>
</dbReference>
<protein>
    <submittedName>
        <fullName evidence="4">Quinone oxidoreductase PIG3</fullName>
    </submittedName>
</protein>
<evidence type="ECO:0000259" key="3">
    <source>
        <dbReference type="SMART" id="SM00829"/>
    </source>
</evidence>
<dbReference type="SUPFAM" id="SSF51735">
    <property type="entry name" value="NAD(P)-binding Rossmann-fold domains"/>
    <property type="match status" value="1"/>
</dbReference>
<dbReference type="GO" id="GO:0016651">
    <property type="term" value="F:oxidoreductase activity, acting on NAD(P)H"/>
    <property type="evidence" value="ECO:0007669"/>
    <property type="project" value="TreeGrafter"/>
</dbReference>
<evidence type="ECO:0000313" key="4">
    <source>
        <dbReference type="EMBL" id="PXF48181.1"/>
    </source>
</evidence>
<keyword evidence="1" id="KW-0521">NADP</keyword>
<dbReference type="CDD" id="cd05276">
    <property type="entry name" value="p53_inducible_oxidoreductase"/>
    <property type="match status" value="1"/>
</dbReference>
<dbReference type="InterPro" id="IPR014189">
    <property type="entry name" value="Quinone_OxRdtase_PIG3"/>
</dbReference>
<accession>A0A2V3J196</accession>
<dbReference type="InterPro" id="IPR036291">
    <property type="entry name" value="NAD(P)-bd_dom_sf"/>
</dbReference>
<dbReference type="GO" id="GO:0070402">
    <property type="term" value="F:NADPH binding"/>
    <property type="evidence" value="ECO:0007669"/>
    <property type="project" value="TreeGrafter"/>
</dbReference>
<evidence type="ECO:0000313" key="5">
    <source>
        <dbReference type="Proteomes" id="UP000247409"/>
    </source>
</evidence>
<proteinExistence type="predicted"/>
<dbReference type="InterPro" id="IPR013154">
    <property type="entry name" value="ADH-like_N"/>
</dbReference>
<dbReference type="AlphaFoldDB" id="A0A2V3J196"/>
<dbReference type="Gene3D" id="3.40.50.720">
    <property type="entry name" value="NAD(P)-binding Rossmann-like Domain"/>
    <property type="match status" value="1"/>
</dbReference>
<evidence type="ECO:0000256" key="1">
    <source>
        <dbReference type="ARBA" id="ARBA00022857"/>
    </source>
</evidence>
<keyword evidence="2" id="KW-0560">Oxidoreductase</keyword>